<keyword evidence="3" id="KW-1185">Reference proteome</keyword>
<dbReference type="AlphaFoldDB" id="A0A239DKV5"/>
<feature type="transmembrane region" description="Helical" evidence="1">
    <location>
        <begin position="12"/>
        <end position="33"/>
    </location>
</feature>
<keyword evidence="1" id="KW-0472">Membrane</keyword>
<evidence type="ECO:0000313" key="2">
    <source>
        <dbReference type="EMBL" id="SNS33265.1"/>
    </source>
</evidence>
<keyword evidence="1" id="KW-0812">Transmembrane</keyword>
<organism evidence="2 3">
    <name type="scientific">Noviherbaspirillum humi</name>
    <dbReference type="NCBI Taxonomy" id="1688639"/>
    <lineage>
        <taxon>Bacteria</taxon>
        <taxon>Pseudomonadati</taxon>
        <taxon>Pseudomonadota</taxon>
        <taxon>Betaproteobacteria</taxon>
        <taxon>Burkholderiales</taxon>
        <taxon>Oxalobacteraceae</taxon>
        <taxon>Noviherbaspirillum</taxon>
    </lineage>
</organism>
<gene>
    <name evidence="2" type="ORF">SAMN06265795_102254</name>
</gene>
<evidence type="ECO:0000256" key="1">
    <source>
        <dbReference type="SAM" id="Phobius"/>
    </source>
</evidence>
<sequence>MDSYQQALELNQAFIDAVMEFWTIAAFPALYLAKGL</sequence>
<keyword evidence="1" id="KW-1133">Transmembrane helix</keyword>
<dbReference type="EMBL" id="FZOT01000002">
    <property type="protein sequence ID" value="SNS33265.1"/>
    <property type="molecule type" value="Genomic_DNA"/>
</dbReference>
<reference evidence="2 3" key="1">
    <citation type="submission" date="2017-06" db="EMBL/GenBank/DDBJ databases">
        <authorList>
            <person name="Kim H.J."/>
            <person name="Triplett B.A."/>
        </authorList>
    </citation>
    <scope>NUCLEOTIDE SEQUENCE [LARGE SCALE GENOMIC DNA]</scope>
    <source>
        <strain evidence="2 3">U15</strain>
    </source>
</reference>
<protein>
    <submittedName>
        <fullName evidence="2">Uncharacterized protein</fullName>
    </submittedName>
</protein>
<name>A0A239DKV5_9BURK</name>
<proteinExistence type="predicted"/>
<accession>A0A239DKV5</accession>
<evidence type="ECO:0000313" key="3">
    <source>
        <dbReference type="Proteomes" id="UP000198284"/>
    </source>
</evidence>
<dbReference type="Proteomes" id="UP000198284">
    <property type="component" value="Unassembled WGS sequence"/>
</dbReference>